<sequence length="538" mass="56095">MNLPVEEDNTDQRPVLRVATSQQVNFSATPPSSTVVPRPFHPGPRLAATTAYDSDTEDAHADRTSTPSPVDWPPPGEGVHYYLPPSPGGRHFAEKGVMAESTRDVGVQVRPCVSFRALATVKQPASTGGHTIAHMPITGSPAIGVSPIVPLSPPVAASDITLTVSAPSAARLRPATSVKHEASVPSVGEVGRSSLRGGLQRADVPHHAELESTSVGPVNSGRSCASPLPSPAHVELPVHAASSARVAPHANVEAPSPSARITSPTNTEASSVYIATAAANVEAPSARAAAPVPARVRSPAHVTSPARITSPAHITSPARVLSPAPVNHAPLARVLSPDSFIEVPRGAAHRDANTDTDTDTDTDTNTDAALLSDDEAQYWSVVPDPFADEDSDDNSNDDNTAAKATTPAPAPAPAPTPTPAPAPTSTPRPAPAPAPAPSPVATTNNVNVLGSGQSNHNRGYHYSFFGVAPDPPQMLRGKRHYIVITAGRRVGVFRDWTHASPYVIGCPGARHQGYKQYRHAIEAYQTAKALRLVQVIVQ</sequence>
<dbReference type="InterPro" id="IPR011320">
    <property type="entry name" value="RNase_H1_N"/>
</dbReference>
<evidence type="ECO:0000313" key="4">
    <source>
        <dbReference type="Proteomes" id="UP000184267"/>
    </source>
</evidence>
<protein>
    <recommendedName>
        <fullName evidence="2">Ribonuclease H1 N-terminal domain-containing protein</fullName>
    </recommendedName>
</protein>
<accession>A0A1M2VDC4</accession>
<feature type="compositionally biased region" description="Pro residues" evidence="1">
    <location>
        <begin position="408"/>
        <end position="438"/>
    </location>
</feature>
<feature type="compositionally biased region" description="Polar residues" evidence="1">
    <location>
        <begin position="444"/>
        <end position="453"/>
    </location>
</feature>
<evidence type="ECO:0000256" key="1">
    <source>
        <dbReference type="SAM" id="MobiDB-lite"/>
    </source>
</evidence>
<feature type="region of interest" description="Disordered" evidence="1">
    <location>
        <begin position="247"/>
        <end position="266"/>
    </location>
</feature>
<feature type="compositionally biased region" description="Low complexity" evidence="1">
    <location>
        <begin position="397"/>
        <end position="407"/>
    </location>
</feature>
<reference evidence="3 4" key="1">
    <citation type="submission" date="2016-10" db="EMBL/GenBank/DDBJ databases">
        <title>Genome sequence of the basidiomycete white-rot fungus Trametes pubescens.</title>
        <authorList>
            <person name="Makela M.R."/>
            <person name="Granchi Z."/>
            <person name="Peng M."/>
            <person name="De Vries R.P."/>
            <person name="Grigoriev I."/>
            <person name="Riley R."/>
            <person name="Hilden K."/>
        </authorList>
    </citation>
    <scope>NUCLEOTIDE SEQUENCE [LARGE SCALE GENOMIC DNA]</scope>
    <source>
        <strain evidence="3 4">FBCC735</strain>
    </source>
</reference>
<feature type="region of interest" description="Disordered" evidence="1">
    <location>
        <begin position="171"/>
        <end position="201"/>
    </location>
</feature>
<dbReference type="SUPFAM" id="SSF55658">
    <property type="entry name" value="L9 N-domain-like"/>
    <property type="match status" value="1"/>
</dbReference>
<organism evidence="3 4">
    <name type="scientific">Trametes pubescens</name>
    <name type="common">White-rot fungus</name>
    <dbReference type="NCBI Taxonomy" id="154538"/>
    <lineage>
        <taxon>Eukaryota</taxon>
        <taxon>Fungi</taxon>
        <taxon>Dikarya</taxon>
        <taxon>Basidiomycota</taxon>
        <taxon>Agaricomycotina</taxon>
        <taxon>Agaricomycetes</taxon>
        <taxon>Polyporales</taxon>
        <taxon>Polyporaceae</taxon>
        <taxon>Trametes</taxon>
    </lineage>
</organism>
<comment type="caution">
    <text evidence="3">The sequence shown here is derived from an EMBL/GenBank/DDBJ whole genome shotgun (WGS) entry which is preliminary data.</text>
</comment>
<proteinExistence type="predicted"/>
<evidence type="ECO:0000259" key="2">
    <source>
        <dbReference type="Pfam" id="PF01693"/>
    </source>
</evidence>
<feature type="domain" description="Ribonuclease H1 N-terminal" evidence="2">
    <location>
        <begin position="483"/>
        <end position="522"/>
    </location>
</feature>
<dbReference type="Pfam" id="PF01693">
    <property type="entry name" value="Cauli_VI"/>
    <property type="match status" value="1"/>
</dbReference>
<dbReference type="AlphaFoldDB" id="A0A1M2VDC4"/>
<dbReference type="OrthoDB" id="2757443at2759"/>
<dbReference type="Proteomes" id="UP000184267">
    <property type="component" value="Unassembled WGS sequence"/>
</dbReference>
<feature type="region of interest" description="Disordered" evidence="1">
    <location>
        <begin position="22"/>
        <end position="76"/>
    </location>
</feature>
<dbReference type="InterPro" id="IPR009027">
    <property type="entry name" value="Ribosomal_bL9/RNase_H1_N"/>
</dbReference>
<dbReference type="EMBL" id="MNAD01001440">
    <property type="protein sequence ID" value="OJT05533.1"/>
    <property type="molecule type" value="Genomic_DNA"/>
</dbReference>
<feature type="region of interest" description="Disordered" evidence="1">
    <location>
        <begin position="292"/>
        <end position="314"/>
    </location>
</feature>
<dbReference type="InterPro" id="IPR037056">
    <property type="entry name" value="RNase_H1_N_sf"/>
</dbReference>
<name>A0A1M2VDC4_TRAPU</name>
<keyword evidence="4" id="KW-1185">Reference proteome</keyword>
<evidence type="ECO:0000313" key="3">
    <source>
        <dbReference type="EMBL" id="OJT05533.1"/>
    </source>
</evidence>
<feature type="region of interest" description="Disordered" evidence="1">
    <location>
        <begin position="347"/>
        <end position="453"/>
    </location>
</feature>
<feature type="compositionally biased region" description="Acidic residues" evidence="1">
    <location>
        <begin position="386"/>
        <end position="396"/>
    </location>
</feature>
<feature type="compositionally biased region" description="Acidic residues" evidence="1">
    <location>
        <begin position="354"/>
        <end position="364"/>
    </location>
</feature>
<dbReference type="Gene3D" id="3.40.970.10">
    <property type="entry name" value="Ribonuclease H1, N-terminal domain"/>
    <property type="match status" value="1"/>
</dbReference>
<gene>
    <name evidence="3" type="ORF">TRAPUB_3649</name>
</gene>
<feature type="compositionally biased region" description="Polar residues" evidence="1">
    <location>
        <begin position="22"/>
        <end position="35"/>
    </location>
</feature>